<feature type="non-terminal residue" evidence="1">
    <location>
        <position position="74"/>
    </location>
</feature>
<dbReference type="EMBL" id="BTRK01000002">
    <property type="protein sequence ID" value="GMR34621.1"/>
    <property type="molecule type" value="Genomic_DNA"/>
</dbReference>
<name>A0AAN4Z5U3_9BILA</name>
<feature type="non-terminal residue" evidence="1">
    <location>
        <position position="1"/>
    </location>
</feature>
<comment type="caution">
    <text evidence="1">The sequence shown here is derived from an EMBL/GenBank/DDBJ whole genome shotgun (WGS) entry which is preliminary data.</text>
</comment>
<dbReference type="Proteomes" id="UP001328107">
    <property type="component" value="Unassembled WGS sequence"/>
</dbReference>
<organism evidence="1 2">
    <name type="scientific">Pristionchus mayeri</name>
    <dbReference type="NCBI Taxonomy" id="1317129"/>
    <lineage>
        <taxon>Eukaryota</taxon>
        <taxon>Metazoa</taxon>
        <taxon>Ecdysozoa</taxon>
        <taxon>Nematoda</taxon>
        <taxon>Chromadorea</taxon>
        <taxon>Rhabditida</taxon>
        <taxon>Rhabditina</taxon>
        <taxon>Diplogasteromorpha</taxon>
        <taxon>Diplogasteroidea</taxon>
        <taxon>Neodiplogasteridae</taxon>
        <taxon>Pristionchus</taxon>
    </lineage>
</organism>
<accession>A0AAN4Z5U3</accession>
<gene>
    <name evidence="1" type="ORF">PMAYCL1PPCAC_04816</name>
</gene>
<protein>
    <submittedName>
        <fullName evidence="1">Uncharacterized protein</fullName>
    </submittedName>
</protein>
<proteinExistence type="predicted"/>
<sequence length="74" mass="8364">CARVQSRDHPRPRLNRRAHLYHSALIDYSNSISCLYGAQSVRNDEHRAAGSCSSQSRLHGLFALRIECTRGLVE</sequence>
<evidence type="ECO:0000313" key="1">
    <source>
        <dbReference type="EMBL" id="GMR34621.1"/>
    </source>
</evidence>
<reference evidence="2" key="1">
    <citation type="submission" date="2022-10" db="EMBL/GenBank/DDBJ databases">
        <title>Genome assembly of Pristionchus species.</title>
        <authorList>
            <person name="Yoshida K."/>
            <person name="Sommer R.J."/>
        </authorList>
    </citation>
    <scope>NUCLEOTIDE SEQUENCE [LARGE SCALE GENOMIC DNA]</scope>
    <source>
        <strain evidence="2">RS5460</strain>
    </source>
</reference>
<keyword evidence="2" id="KW-1185">Reference proteome</keyword>
<evidence type="ECO:0000313" key="2">
    <source>
        <dbReference type="Proteomes" id="UP001328107"/>
    </source>
</evidence>
<dbReference type="AlphaFoldDB" id="A0AAN4Z5U3"/>